<dbReference type="EMBL" id="JACHNS010000001">
    <property type="protein sequence ID" value="MBB4591843.1"/>
    <property type="molecule type" value="Genomic_DNA"/>
</dbReference>
<protein>
    <submittedName>
        <fullName evidence="1">Uncharacterized protein</fullName>
    </submittedName>
</protein>
<comment type="caution">
    <text evidence="1">The sequence shown here is derived from an EMBL/GenBank/DDBJ whole genome shotgun (WGS) entry which is preliminary data.</text>
</comment>
<evidence type="ECO:0000313" key="2">
    <source>
        <dbReference type="Proteomes" id="UP000554726"/>
    </source>
</evidence>
<reference evidence="1 2" key="1">
    <citation type="submission" date="2020-08" db="EMBL/GenBank/DDBJ databases">
        <title>Studying the diversity of plant-associated saprophytic bacteria and their role in host health and plant-pathogen interactions.</title>
        <authorList>
            <person name="Potnis N."/>
        </authorList>
    </citation>
    <scope>NUCLEOTIDE SEQUENCE [LARGE SCALE GENOMIC DNA]</scope>
    <source>
        <strain evidence="1 2">F16</strain>
    </source>
</reference>
<organism evidence="1 2">
    <name type="scientific">Xanthomonas cannabis</name>
    <dbReference type="NCBI Taxonomy" id="1885674"/>
    <lineage>
        <taxon>Bacteria</taxon>
        <taxon>Pseudomonadati</taxon>
        <taxon>Pseudomonadota</taxon>
        <taxon>Gammaproteobacteria</taxon>
        <taxon>Lysobacterales</taxon>
        <taxon>Lysobacteraceae</taxon>
        <taxon>Xanthomonas</taxon>
    </lineage>
</organism>
<proteinExistence type="predicted"/>
<accession>A0ABR6JHB5</accession>
<name>A0ABR6JHB5_9XANT</name>
<evidence type="ECO:0000313" key="1">
    <source>
        <dbReference type="EMBL" id="MBB4591843.1"/>
    </source>
</evidence>
<sequence>MHELPLGQRLVEDGVLLGATAPALKGVATARLKAPAVLDVPGEMTRSAAGQWFGV</sequence>
<keyword evidence="2" id="KW-1185">Reference proteome</keyword>
<gene>
    <name evidence="1" type="ORF">FHR60_000466</name>
</gene>
<dbReference type="Proteomes" id="UP000554726">
    <property type="component" value="Unassembled WGS sequence"/>
</dbReference>